<name>A5D2G2_PELTS</name>
<dbReference type="KEGG" id="pth:PTH_1393"/>
<dbReference type="HOGENOM" id="CLU_1155547_0_0_9"/>
<keyword evidence="2" id="KW-1185">Reference proteome</keyword>
<organism evidence="1 2">
    <name type="scientific">Pelotomaculum thermopropionicum (strain DSM 13744 / JCM 10971 / SI)</name>
    <dbReference type="NCBI Taxonomy" id="370438"/>
    <lineage>
        <taxon>Bacteria</taxon>
        <taxon>Bacillati</taxon>
        <taxon>Bacillota</taxon>
        <taxon>Clostridia</taxon>
        <taxon>Eubacteriales</taxon>
        <taxon>Desulfotomaculaceae</taxon>
        <taxon>Pelotomaculum</taxon>
    </lineage>
</organism>
<dbReference type="Proteomes" id="UP000006556">
    <property type="component" value="Chromosome"/>
</dbReference>
<accession>A5D2G2</accession>
<proteinExistence type="predicted"/>
<sequence length="240" mass="26885">MLKTAATGIPDGVPVRLAGPEPIPFIQRRPVVDVRTLASRAANEVVTVLAEHQEQEKKAGKSFLKRRQPKPDIDLITVADSLRGAVETEYRVSAARCEPAILELTEEHLSEIQQLQEQAVEMFAKDVLRAVDDYPELKEQVYSLCPALRPLPEPDLKALGDLQKKVDKAIGEAMSIHEDLIMSLRELDDLLKQEASLLAGTSMAGNGRIKRQAEHVRHELVRLLEKQEVCRQIKIPVARW</sequence>
<dbReference type="AlphaFoldDB" id="A5D2G2"/>
<evidence type="ECO:0000313" key="2">
    <source>
        <dbReference type="Proteomes" id="UP000006556"/>
    </source>
</evidence>
<gene>
    <name evidence="1" type="ordered locus">PTH_1393</name>
</gene>
<reference evidence="2" key="1">
    <citation type="journal article" date="2008" name="Genome Res.">
        <title>The genome of Pelotomaculum thermopropionicum reveals niche-associated evolution in anaerobic microbiota.</title>
        <authorList>
            <person name="Kosaka T."/>
            <person name="Kato S."/>
            <person name="Shimoyama T."/>
            <person name="Ishii S."/>
            <person name="Abe T."/>
            <person name="Watanabe K."/>
        </authorList>
    </citation>
    <scope>NUCLEOTIDE SEQUENCE [LARGE SCALE GENOMIC DNA]</scope>
    <source>
        <strain evidence="2">DSM 13744 / JCM 10971 / SI</strain>
    </source>
</reference>
<dbReference type="EMBL" id="AP009389">
    <property type="protein sequence ID" value="BAF59574.1"/>
    <property type="molecule type" value="Genomic_DNA"/>
</dbReference>
<protein>
    <submittedName>
        <fullName evidence="1">Uncharacterized protein</fullName>
    </submittedName>
</protein>
<evidence type="ECO:0000313" key="1">
    <source>
        <dbReference type="EMBL" id="BAF59574.1"/>
    </source>
</evidence>